<dbReference type="EMBL" id="CP002400">
    <property type="protein sequence ID" value="ADU27668.1"/>
    <property type="molecule type" value="Genomic_DNA"/>
</dbReference>
<accession>E6U3Y8</accession>
<organism evidence="1 2">
    <name type="scientific">Ethanoligenens harbinense (strain DSM 18485 / JCM 12961 / CGMCC 1.5033 / YUAN-3)</name>
    <dbReference type="NCBI Taxonomy" id="663278"/>
    <lineage>
        <taxon>Bacteria</taxon>
        <taxon>Bacillati</taxon>
        <taxon>Bacillota</taxon>
        <taxon>Clostridia</taxon>
        <taxon>Eubacteriales</taxon>
        <taxon>Oscillospiraceae</taxon>
        <taxon>Ethanoligenens</taxon>
    </lineage>
</organism>
<gene>
    <name evidence="1" type="ordered locus">Ethha_2151</name>
</gene>
<dbReference type="Proteomes" id="UP000001551">
    <property type="component" value="Chromosome"/>
</dbReference>
<keyword evidence="2" id="KW-1185">Reference proteome</keyword>
<reference evidence="1 2" key="1">
    <citation type="submission" date="2010-12" db="EMBL/GenBank/DDBJ databases">
        <title>Complete sequence of Ethanoligenens harbinense YUAN-3.</title>
        <authorList>
            <person name="Lucas S."/>
            <person name="Copeland A."/>
            <person name="Lapidus A."/>
            <person name="Cheng J.-F."/>
            <person name="Bruce D."/>
            <person name="Goodwin L."/>
            <person name="Pitluck S."/>
            <person name="Chertkov O."/>
            <person name="Misra M."/>
            <person name="Detter J.C."/>
            <person name="Han C."/>
            <person name="Tapia R."/>
            <person name="Land M."/>
            <person name="Hauser L."/>
            <person name="Jeffries C."/>
            <person name="Kyrpides N."/>
            <person name="Ivanova N."/>
            <person name="Mikhailova N."/>
            <person name="Wang A."/>
            <person name="Mouttaki H."/>
            <person name="He Z."/>
            <person name="Zhou J."/>
            <person name="Hemme C.L."/>
            <person name="Woyke T."/>
        </authorList>
    </citation>
    <scope>NUCLEOTIDE SEQUENCE [LARGE SCALE GENOMIC DNA]</scope>
    <source>
        <strain evidence="2">DSM 18485 / JCM 12961 / CGMCC 1.5033 / YUAN-3</strain>
    </source>
</reference>
<proteinExistence type="predicted"/>
<dbReference type="KEGG" id="eha:Ethha_2151"/>
<evidence type="ECO:0000313" key="1">
    <source>
        <dbReference type="EMBL" id="ADU27668.1"/>
    </source>
</evidence>
<sequence>MDQYRDIIDAQRNYAHVSRCMKKICKACNTEYINFSIREESHRPRHISLTSTAAKQHTIHP</sequence>
<protein>
    <submittedName>
        <fullName evidence="1">Uncharacterized protein</fullName>
    </submittedName>
</protein>
<dbReference type="AlphaFoldDB" id="E6U3Y8"/>
<name>E6U3Y8_ETHHY</name>
<dbReference type="HOGENOM" id="CLU_2915597_0_0_9"/>
<evidence type="ECO:0000313" key="2">
    <source>
        <dbReference type="Proteomes" id="UP000001551"/>
    </source>
</evidence>